<dbReference type="Gene3D" id="3.40.50.2000">
    <property type="entry name" value="Glycogen Phosphorylase B"/>
    <property type="match status" value="1"/>
</dbReference>
<keyword evidence="4 11" id="KW-0328">Glycosyltransferase</keyword>
<evidence type="ECO:0000313" key="11">
    <source>
        <dbReference type="EMBL" id="CCE32297.1"/>
    </source>
</evidence>
<evidence type="ECO:0000256" key="2">
    <source>
        <dbReference type="ARBA" id="ARBA00005386"/>
    </source>
</evidence>
<feature type="domain" description="O-GlcNAc transferase C-terminal" evidence="10">
    <location>
        <begin position="1205"/>
        <end position="1411"/>
    </location>
</feature>
<feature type="region of interest" description="Disordered" evidence="9">
    <location>
        <begin position="255"/>
        <end position="275"/>
    </location>
</feature>
<gene>
    <name evidence="11" type="ORF">CPUR_06157</name>
</gene>
<keyword evidence="7 8" id="KW-0802">TPR repeat</keyword>
<evidence type="ECO:0000256" key="8">
    <source>
        <dbReference type="PROSITE-ProRule" id="PRU00339"/>
    </source>
</evidence>
<dbReference type="eggNOG" id="KOG4626">
    <property type="taxonomic scope" value="Eukaryota"/>
</dbReference>
<evidence type="ECO:0000256" key="5">
    <source>
        <dbReference type="ARBA" id="ARBA00022679"/>
    </source>
</evidence>
<dbReference type="Pfam" id="PF13844">
    <property type="entry name" value="Glyco_transf_41"/>
    <property type="match status" value="2"/>
</dbReference>
<organism evidence="11 12">
    <name type="scientific">Claviceps purpurea (strain 20.1)</name>
    <name type="common">Ergot fungus</name>
    <name type="synonym">Sphacelia segetum</name>
    <dbReference type="NCBI Taxonomy" id="1111077"/>
    <lineage>
        <taxon>Eukaryota</taxon>
        <taxon>Fungi</taxon>
        <taxon>Dikarya</taxon>
        <taxon>Ascomycota</taxon>
        <taxon>Pezizomycotina</taxon>
        <taxon>Sordariomycetes</taxon>
        <taxon>Hypocreomycetidae</taxon>
        <taxon>Hypocreales</taxon>
        <taxon>Clavicipitaceae</taxon>
        <taxon>Claviceps</taxon>
    </lineage>
</organism>
<dbReference type="InterPro" id="IPR011990">
    <property type="entry name" value="TPR-like_helical_dom_sf"/>
</dbReference>
<dbReference type="GO" id="GO:0097363">
    <property type="term" value="F:protein O-acetylglucosaminyltransferase activity"/>
    <property type="evidence" value="ECO:0007669"/>
    <property type="project" value="UniProtKB-EC"/>
</dbReference>
<dbReference type="SMART" id="SM00028">
    <property type="entry name" value="TPR"/>
    <property type="match status" value="4"/>
</dbReference>
<sequence length="1432" mass="159033">MLPAPQMSLAVKPGRQGHDSVSVVAGRQEELETDKRHGRNSTSLFRRSFPIQISHASRHAAQPVAHHMSLRRKTPSGTVDAGYDGTHILTPPWPPMKHVIIRTQSNLKSLSHSYQIPPQHWNHWIQSTPPISFDQAIQPQASSLPYSWTFSDEPSSTSYSMSSMRNPSSAIYSDRNKPPVQVNGHDIRVFCPPPAPNNDTFLLDQTRWHTETTLQDNRSHYHTCYSGSDYVGGFQVAHRSLTDHSLHDHPVRFGSDDLLTNGNQTQNDSQWPLQSSAGSSALLSAQSTDFNGQSNFREKALQCSYYSYTDLLAYLETNSETHPIRPSSDTFKIQKLSAYPTPPGFWGTGKIAGKNLAGSYLLSPNGLPVISTLRTKLCTLDSSCLAYDETSHGQTTTGCDNDFAQKPLRTDSASTMPMSTSTCNVPEEPPPIVNALASLRVLNNLCEQSEWNWIDGMLIGGCLQYALESHVEAITHMGAALYCLGRRDEAESNWLYAVKLRPTHLDATEHLVDHLYKDRDEDAVGLVSHIQSSITHATKGFTTSKDSIEMAPDSRNWKYSAVSTDLRIESGAQGTHDGEDPPGFGSSGYLLPGVDNGRILALVHAKGTMLYGQNEIERAFEAFQEAVLISVGRRVGSIQELIYRIQHALSPQSECQNTVHGAKEARFLTPLLLTPERARHTAGLLFGDHGELPGLMHLRNSRSKRAAVHLTSNALLSLAKISQDALSNGTAESCLFHGASQVSDTLTLYYLSLSLQENPSTANNVGILLAGSSQSIATTPTIGSSKFLPQSSIPGITPGSSLALALAYYNYGLQLDPNHVHLHTNLGSLLKDVGQLDLAIQMYERAVLCDGLFDIALTNLANAVKDKGRINEAIIYYQRAVDVNPRFAEAVCGLYIALSSVCNWHGRGGAQLKSGQYDRWHVGNDGGLTDVRISGCSSGLTKRVVDIAVQQLKDASYWGLGMLQEPAIHSLTRQLQCLCKSPSFKLDAALRRWAGQPWEGSRLVRLMERATKIIQRNWMQSVFGFHDPHRVQAICYATTPSDGSVHRQQIETEAPVFRNVSNWPPEKLIDQINRDNIHILVNLNGYTRGARNEIFAARPAPVQMSFMGFAGTLGAEWCDYLLADRTTVPLSTLRPWRSNVAVEEVFCDDNEEYDGDWMYSENIIFCRETFFCCDHAQSCASGEINTSWTEVERQRWEMRKHLFPGMEDDIVILGNFNQLYKIDPTTFRSWLRILSRVPRAVLWLLRFPELGESNLRATARQWAGSEVASRIIFTDVAPKGQHIARACVCDLFLDTPECNAHTTAADVLWSSTPILTFPRYPYKMCSRMAASILQGALPHSIEGEQVAAELIAETEEEYEQRAVTLANGLTYALSVAGHGQGKGRLADMRKLLWDSKRHCSLFNTRRWVEDLETAYEKAWERWICGIGGDIYL</sequence>
<feature type="repeat" description="TPR" evidence="8">
    <location>
        <begin position="471"/>
        <end position="504"/>
    </location>
</feature>
<evidence type="ECO:0000259" key="10">
    <source>
        <dbReference type="Pfam" id="PF13844"/>
    </source>
</evidence>
<dbReference type="SUPFAM" id="SSF48452">
    <property type="entry name" value="TPR-like"/>
    <property type="match status" value="2"/>
</dbReference>
<feature type="region of interest" description="Disordered" evidence="9">
    <location>
        <begin position="1"/>
        <end position="40"/>
    </location>
</feature>
<comment type="similarity">
    <text evidence="2">Belongs to the glycosyltransferase 41 family. O-GlcNAc transferase subfamily.</text>
</comment>
<dbReference type="InterPro" id="IPR029489">
    <property type="entry name" value="OGT/SEC/SPY_C"/>
</dbReference>
<dbReference type="HOGENOM" id="CLU_001721_0_0_1"/>
<accession>M1VX28</accession>
<name>M1VX28_CLAP2</name>
<dbReference type="Gene3D" id="3.40.50.11380">
    <property type="match status" value="1"/>
</dbReference>
<dbReference type="PROSITE" id="PS50005">
    <property type="entry name" value="TPR"/>
    <property type="match status" value="2"/>
</dbReference>
<comment type="pathway">
    <text evidence="1">Protein modification; protein glycosylation.</text>
</comment>
<dbReference type="InterPro" id="IPR019734">
    <property type="entry name" value="TPR_rpt"/>
</dbReference>
<dbReference type="STRING" id="1111077.M1VX28"/>
<evidence type="ECO:0000256" key="9">
    <source>
        <dbReference type="SAM" id="MobiDB-lite"/>
    </source>
</evidence>
<dbReference type="EC" id="2.4.1.255" evidence="3"/>
<evidence type="ECO:0000256" key="6">
    <source>
        <dbReference type="ARBA" id="ARBA00022737"/>
    </source>
</evidence>
<evidence type="ECO:0000256" key="3">
    <source>
        <dbReference type="ARBA" id="ARBA00011970"/>
    </source>
</evidence>
<keyword evidence="12" id="KW-1185">Reference proteome</keyword>
<keyword evidence="6" id="KW-0677">Repeat</keyword>
<dbReference type="Proteomes" id="UP000016801">
    <property type="component" value="Unassembled WGS sequence"/>
</dbReference>
<reference evidence="11 12" key="1">
    <citation type="journal article" date="2013" name="PLoS Genet.">
        <title>Plant-symbiotic fungi as chemical engineers: Multi-genome analysis of the Clavicipitaceae reveals dynamics of alkaloid loci.</title>
        <authorList>
            <person name="Schardl C.L."/>
            <person name="Young C.A."/>
            <person name="Hesse U."/>
            <person name="Amyotte S.G."/>
            <person name="Andreeva K."/>
            <person name="Calie P.J."/>
            <person name="Fleetwood D.J."/>
            <person name="Haws D.C."/>
            <person name="Moore N."/>
            <person name="Oeser B."/>
            <person name="Panaccione D.G."/>
            <person name="Schweri K.K."/>
            <person name="Voisey C.R."/>
            <person name="Farman M.L."/>
            <person name="Jaromczyk J.W."/>
            <person name="Roe B.A."/>
            <person name="O'Sullivan D.M."/>
            <person name="Scott B."/>
            <person name="Tudzynski P."/>
            <person name="An Z."/>
            <person name="Arnaoudova E.G."/>
            <person name="Bullock C.T."/>
            <person name="Charlton N.D."/>
            <person name="Chen L."/>
            <person name="Cox M."/>
            <person name="Dinkins R.D."/>
            <person name="Florea S."/>
            <person name="Glenn A.E."/>
            <person name="Gordon A."/>
            <person name="Gueldener U."/>
            <person name="Harris D.R."/>
            <person name="Hollin W."/>
            <person name="Jaromczyk J."/>
            <person name="Johnson R.D."/>
            <person name="Khan A.K."/>
            <person name="Leistner E."/>
            <person name="Leuchtmann A."/>
            <person name="Li C."/>
            <person name="Liu J."/>
            <person name="Liu J."/>
            <person name="Liu M."/>
            <person name="Mace W."/>
            <person name="Machado C."/>
            <person name="Nagabhyru P."/>
            <person name="Pan J."/>
            <person name="Schmid J."/>
            <person name="Sugawara K."/>
            <person name="Steiner U."/>
            <person name="Takach J.E."/>
            <person name="Tanaka E."/>
            <person name="Webb J.S."/>
            <person name="Wilson E.V."/>
            <person name="Wiseman J.L."/>
            <person name="Yoshida R."/>
            <person name="Zeng Z."/>
        </authorList>
    </citation>
    <scope>NUCLEOTIDE SEQUENCE [LARGE SCALE GENOMIC DNA]</scope>
    <source>
        <strain evidence="11 12">20.1</strain>
    </source>
</reference>
<evidence type="ECO:0000256" key="7">
    <source>
        <dbReference type="ARBA" id="ARBA00022803"/>
    </source>
</evidence>
<dbReference type="OrthoDB" id="421121at2759"/>
<dbReference type="PANTHER" id="PTHR44998">
    <property type="match status" value="1"/>
</dbReference>
<feature type="compositionally biased region" description="Polar residues" evidence="9">
    <location>
        <begin position="258"/>
        <end position="272"/>
    </location>
</feature>
<proteinExistence type="inferred from homology"/>
<keyword evidence="5 11" id="KW-0808">Transferase</keyword>
<dbReference type="PANTHER" id="PTHR44998:SF1">
    <property type="entry name" value="UDP-N-ACETYLGLUCOSAMINE--PEPTIDE N-ACETYLGLUCOSAMINYLTRANSFERASE 110 KDA SUBUNIT"/>
    <property type="match status" value="1"/>
</dbReference>
<dbReference type="GO" id="GO:0006493">
    <property type="term" value="P:protein O-linked glycosylation"/>
    <property type="evidence" value="ECO:0007669"/>
    <property type="project" value="TreeGrafter"/>
</dbReference>
<feature type="domain" description="O-GlcNAc transferase C-terminal" evidence="10">
    <location>
        <begin position="1018"/>
        <end position="1136"/>
    </location>
</feature>
<dbReference type="FunFam" id="3.40.50.2000:FF:000110">
    <property type="entry name" value="UDP-N-acetylglucosaminyltransferase protein"/>
    <property type="match status" value="1"/>
</dbReference>
<feature type="region of interest" description="Disordered" evidence="9">
    <location>
        <begin position="56"/>
        <end position="79"/>
    </location>
</feature>
<dbReference type="Gene3D" id="1.25.40.10">
    <property type="entry name" value="Tetratricopeptide repeat domain"/>
    <property type="match status" value="2"/>
</dbReference>
<protein>
    <recommendedName>
        <fullName evidence="3">protein O-GlcNAc transferase</fullName>
        <ecNumber evidence="3">2.4.1.255</ecNumber>
    </recommendedName>
</protein>
<dbReference type="EMBL" id="CAGA01000039">
    <property type="protein sequence ID" value="CCE32297.1"/>
    <property type="molecule type" value="Genomic_DNA"/>
</dbReference>
<evidence type="ECO:0000313" key="12">
    <source>
        <dbReference type="Proteomes" id="UP000016801"/>
    </source>
</evidence>
<feature type="repeat" description="TPR" evidence="8">
    <location>
        <begin position="854"/>
        <end position="887"/>
    </location>
</feature>
<dbReference type="VEuPathDB" id="FungiDB:CPUR_06157"/>
<evidence type="ECO:0000256" key="4">
    <source>
        <dbReference type="ARBA" id="ARBA00022676"/>
    </source>
</evidence>
<evidence type="ECO:0000256" key="1">
    <source>
        <dbReference type="ARBA" id="ARBA00004922"/>
    </source>
</evidence>
<comment type="caution">
    <text evidence="11">The sequence shown here is derived from an EMBL/GenBank/DDBJ whole genome shotgun (WGS) entry which is preliminary data.</text>
</comment>
<dbReference type="Pfam" id="PF13181">
    <property type="entry name" value="TPR_8"/>
    <property type="match status" value="2"/>
</dbReference>
<dbReference type="FunFam" id="1.25.40.10:FF:000552">
    <property type="entry name" value="UDP-N-acetylglucosaminyltransferase (AFU_orthologue AFUA_1G03380)"/>
    <property type="match status" value="1"/>
</dbReference>